<reference evidence="1" key="1">
    <citation type="journal article" date="2021" name="Antonie Van Leeuwenhoek">
        <title>Draft genome and description of Waterburya agarophytonicola gen. nov. sp. nov. (Pleurocapsales, Cyanobacteria): a seaweed symbiont.</title>
        <authorList>
            <person name="Bonthond G."/>
            <person name="Shalygin S."/>
            <person name="Bayer T."/>
            <person name="Weinberger F."/>
        </authorList>
    </citation>
    <scope>NUCLEOTIDE SEQUENCE</scope>
    <source>
        <strain evidence="1">KI4</strain>
    </source>
</reference>
<evidence type="ECO:0000313" key="1">
    <source>
        <dbReference type="EMBL" id="MCC0179904.1"/>
    </source>
</evidence>
<dbReference type="RefSeq" id="WP_229643005.1">
    <property type="nucleotide sequence ID" value="NZ_JADWDC010000135.1"/>
</dbReference>
<comment type="caution">
    <text evidence="1">The sequence shown here is derived from an EMBL/GenBank/DDBJ whole genome shotgun (WGS) entry which is preliminary data.</text>
</comment>
<protein>
    <submittedName>
        <fullName evidence="1">Uncharacterized protein</fullName>
    </submittedName>
</protein>
<dbReference type="EMBL" id="JADWDC010000135">
    <property type="protein sequence ID" value="MCC0179904.1"/>
    <property type="molecule type" value="Genomic_DNA"/>
</dbReference>
<organism evidence="1 2">
    <name type="scientific">Waterburya agarophytonicola KI4</name>
    <dbReference type="NCBI Taxonomy" id="2874699"/>
    <lineage>
        <taxon>Bacteria</taxon>
        <taxon>Bacillati</taxon>
        <taxon>Cyanobacteriota</taxon>
        <taxon>Cyanophyceae</taxon>
        <taxon>Pleurocapsales</taxon>
        <taxon>Hyellaceae</taxon>
        <taxon>Waterburya</taxon>
        <taxon>Waterburya agarophytonicola</taxon>
    </lineage>
</organism>
<sequence length="127" mass="14405">MKRTYKLLGYLLLGIGVYAFLNANNTDLQANSTVTQEQTTYKRNRHTITLVLIQLSDLKVEEGQRINVGDIISDRTTEKTKLEAKKQRLTSSLNRAKLPLRELKSVPVPKFQSELAALKQAQFNLDS</sequence>
<name>A0A964BW13_9CYAN</name>
<dbReference type="Proteomes" id="UP000729733">
    <property type="component" value="Unassembled WGS sequence"/>
</dbReference>
<dbReference type="AlphaFoldDB" id="A0A964BW13"/>
<proteinExistence type="predicted"/>
<accession>A0A964BW13</accession>
<gene>
    <name evidence="1" type="ORF">I4641_23510</name>
</gene>
<keyword evidence="2" id="KW-1185">Reference proteome</keyword>
<evidence type="ECO:0000313" key="2">
    <source>
        <dbReference type="Proteomes" id="UP000729733"/>
    </source>
</evidence>